<organism evidence="4 5">
    <name type="scientific">Arabis alpina</name>
    <name type="common">Alpine rock-cress</name>
    <dbReference type="NCBI Taxonomy" id="50452"/>
    <lineage>
        <taxon>Eukaryota</taxon>
        <taxon>Viridiplantae</taxon>
        <taxon>Streptophyta</taxon>
        <taxon>Embryophyta</taxon>
        <taxon>Tracheophyta</taxon>
        <taxon>Spermatophyta</taxon>
        <taxon>Magnoliopsida</taxon>
        <taxon>eudicotyledons</taxon>
        <taxon>Gunneridae</taxon>
        <taxon>Pentapetalae</taxon>
        <taxon>rosids</taxon>
        <taxon>malvids</taxon>
        <taxon>Brassicales</taxon>
        <taxon>Brassicaceae</taxon>
        <taxon>Arabideae</taxon>
        <taxon>Arabis</taxon>
    </lineage>
</organism>
<evidence type="ECO:0000259" key="3">
    <source>
        <dbReference type="PROSITE" id="PS50158"/>
    </source>
</evidence>
<dbReference type="EMBL" id="KL975342">
    <property type="protein sequence ID" value="KFK23791.1"/>
    <property type="molecule type" value="Genomic_DNA"/>
</dbReference>
<reference evidence="5" key="1">
    <citation type="journal article" date="2015" name="Nat. Plants">
        <title>Genome expansion of Arabis alpina linked with retrotransposition and reduced symmetric DNA methylation.</title>
        <authorList>
            <person name="Willing E.M."/>
            <person name="Rawat V."/>
            <person name="Mandakova T."/>
            <person name="Maumus F."/>
            <person name="James G.V."/>
            <person name="Nordstroem K.J."/>
            <person name="Becker C."/>
            <person name="Warthmann N."/>
            <person name="Chica C."/>
            <person name="Szarzynska B."/>
            <person name="Zytnicki M."/>
            <person name="Albani M.C."/>
            <person name="Kiefer C."/>
            <person name="Bergonzi S."/>
            <person name="Castaings L."/>
            <person name="Mateos J.L."/>
            <person name="Berns M.C."/>
            <person name="Bujdoso N."/>
            <person name="Piofczyk T."/>
            <person name="de Lorenzo L."/>
            <person name="Barrero-Sicilia C."/>
            <person name="Mateos I."/>
            <person name="Piednoel M."/>
            <person name="Hagmann J."/>
            <person name="Chen-Min-Tao R."/>
            <person name="Iglesias-Fernandez R."/>
            <person name="Schuster S.C."/>
            <person name="Alonso-Blanco C."/>
            <person name="Roudier F."/>
            <person name="Carbonero P."/>
            <person name="Paz-Ares J."/>
            <person name="Davis S.J."/>
            <person name="Pecinka A."/>
            <person name="Quesneville H."/>
            <person name="Colot V."/>
            <person name="Lysak M.A."/>
            <person name="Weigel D."/>
            <person name="Coupland G."/>
            <person name="Schneeberger K."/>
        </authorList>
    </citation>
    <scope>NUCLEOTIDE SEQUENCE [LARGE SCALE GENOMIC DNA]</scope>
    <source>
        <strain evidence="5">cv. Pajares</strain>
    </source>
</reference>
<feature type="non-terminal residue" evidence="4">
    <location>
        <position position="144"/>
    </location>
</feature>
<proteinExistence type="predicted"/>
<dbReference type="Gramene" id="KFK23791">
    <property type="protein sequence ID" value="KFK23791"/>
    <property type="gene ID" value="AALP_AAs48270U000100"/>
</dbReference>
<dbReference type="PANTHER" id="PTHR34482:SF49">
    <property type="entry name" value="RETROTRANSPOSON GAG DOMAIN-CONTAINING PROTEIN"/>
    <property type="match status" value="1"/>
</dbReference>
<keyword evidence="1" id="KW-0479">Metal-binding</keyword>
<dbReference type="eggNOG" id="KOG0017">
    <property type="taxonomic scope" value="Eukaryota"/>
</dbReference>
<dbReference type="InterPro" id="IPR005162">
    <property type="entry name" value="Retrotrans_gag_dom"/>
</dbReference>
<dbReference type="PANTHER" id="PTHR34482">
    <property type="entry name" value="DNA DAMAGE-INDUCIBLE PROTEIN 1-LIKE"/>
    <property type="match status" value="1"/>
</dbReference>
<evidence type="ECO:0000256" key="1">
    <source>
        <dbReference type="PROSITE-ProRule" id="PRU00047"/>
    </source>
</evidence>
<dbReference type="OrthoDB" id="1078100at2759"/>
<evidence type="ECO:0000256" key="2">
    <source>
        <dbReference type="SAM" id="MobiDB-lite"/>
    </source>
</evidence>
<keyword evidence="5" id="KW-1185">Reference proteome</keyword>
<name>A0A087G1N9_ARAAL</name>
<dbReference type="Pfam" id="PF00098">
    <property type="entry name" value="zf-CCHC"/>
    <property type="match status" value="1"/>
</dbReference>
<dbReference type="GO" id="GO:0003676">
    <property type="term" value="F:nucleic acid binding"/>
    <property type="evidence" value="ECO:0007669"/>
    <property type="project" value="InterPro"/>
</dbReference>
<dbReference type="InterPro" id="IPR001878">
    <property type="entry name" value="Znf_CCHC"/>
</dbReference>
<accession>A0A087G1N9</accession>
<dbReference type="GO" id="GO:0008270">
    <property type="term" value="F:zinc ion binding"/>
    <property type="evidence" value="ECO:0007669"/>
    <property type="project" value="UniProtKB-KW"/>
</dbReference>
<keyword evidence="1" id="KW-0863">Zinc-finger</keyword>
<protein>
    <recommendedName>
        <fullName evidence="3">CCHC-type domain-containing protein</fullName>
    </recommendedName>
</protein>
<feature type="domain" description="CCHC-type" evidence="3">
    <location>
        <begin position="130"/>
        <end position="144"/>
    </location>
</feature>
<sequence>DLRQGTMTVREYEAEFSSLKRYAGREIDEESTQVRRFMRGLRVDLRNRCQIRSYNSVTELVEKAAQQEAGMLEEAKLLGDGLQGQSSNVGKNNKKWVKNAPSGKSSASRSVCSTCGKMHLGACRSASGACHRCGSMNHKVRDCP</sequence>
<evidence type="ECO:0000313" key="5">
    <source>
        <dbReference type="Proteomes" id="UP000029120"/>
    </source>
</evidence>
<dbReference type="Proteomes" id="UP000029120">
    <property type="component" value="Unassembled WGS sequence"/>
</dbReference>
<feature type="region of interest" description="Disordered" evidence="2">
    <location>
        <begin position="82"/>
        <end position="106"/>
    </location>
</feature>
<dbReference type="Pfam" id="PF03732">
    <property type="entry name" value="Retrotrans_gag"/>
    <property type="match status" value="1"/>
</dbReference>
<keyword evidence="1" id="KW-0862">Zinc</keyword>
<dbReference type="OMA" id="LINRAWH"/>
<gene>
    <name evidence="4" type="ORF">AALP_AAs48270U000100</name>
</gene>
<evidence type="ECO:0000313" key="4">
    <source>
        <dbReference type="EMBL" id="KFK23791.1"/>
    </source>
</evidence>
<dbReference type="PROSITE" id="PS50158">
    <property type="entry name" value="ZF_CCHC"/>
    <property type="match status" value="1"/>
</dbReference>
<dbReference type="AlphaFoldDB" id="A0A087G1N9"/>
<feature type="non-terminal residue" evidence="4">
    <location>
        <position position="1"/>
    </location>
</feature>